<comment type="pathway">
    <text evidence="1 9 14">Porphyrin-containing compound metabolism; protoporphyrin-IX biosynthesis; 5-aminolevulinate from L-glutamyl-tRNA(Glu): step 1/2.</text>
</comment>
<dbReference type="Pfam" id="PF00745">
    <property type="entry name" value="GlutR_dimer"/>
    <property type="match status" value="1"/>
</dbReference>
<dbReference type="Pfam" id="PF01488">
    <property type="entry name" value="Shikimate_DH"/>
    <property type="match status" value="1"/>
</dbReference>
<dbReference type="InterPro" id="IPR015896">
    <property type="entry name" value="4pyrrol_synth_GluRdtase_dimer"/>
</dbReference>
<accession>A0A1G6K250</accession>
<evidence type="ECO:0000256" key="3">
    <source>
        <dbReference type="ARBA" id="ARBA00012970"/>
    </source>
</evidence>
<dbReference type="GO" id="GO:0050661">
    <property type="term" value="F:NADP binding"/>
    <property type="evidence" value="ECO:0007669"/>
    <property type="project" value="InterPro"/>
</dbReference>
<evidence type="ECO:0000256" key="12">
    <source>
        <dbReference type="PIRSR" id="PIRSR000445-3"/>
    </source>
</evidence>
<evidence type="ECO:0000256" key="6">
    <source>
        <dbReference type="ARBA" id="ARBA00023244"/>
    </source>
</evidence>
<dbReference type="AlphaFoldDB" id="A0A1G6K250"/>
<dbReference type="SUPFAM" id="SSF51735">
    <property type="entry name" value="NAD(P)-binding Rossmann-fold domains"/>
    <property type="match status" value="1"/>
</dbReference>
<dbReference type="PROSITE" id="PS00747">
    <property type="entry name" value="GLUTR"/>
    <property type="match status" value="1"/>
</dbReference>
<evidence type="ECO:0000259" key="16">
    <source>
        <dbReference type="Pfam" id="PF01488"/>
    </source>
</evidence>
<dbReference type="HAMAP" id="MF_00087">
    <property type="entry name" value="Glu_tRNA_reductase"/>
    <property type="match status" value="1"/>
</dbReference>
<evidence type="ECO:0000256" key="7">
    <source>
        <dbReference type="ARBA" id="ARBA00047464"/>
    </source>
</evidence>
<feature type="domain" description="Tetrapyrrole biosynthesis glutamyl-tRNA reductase dimerisation" evidence="15">
    <location>
        <begin position="320"/>
        <end position="419"/>
    </location>
</feature>
<dbReference type="EC" id="1.2.1.70" evidence="3 9"/>
<evidence type="ECO:0000313" key="18">
    <source>
        <dbReference type="EMBL" id="SDC24366.1"/>
    </source>
</evidence>
<dbReference type="InterPro" id="IPR036291">
    <property type="entry name" value="NAD(P)-bd_dom_sf"/>
</dbReference>
<comment type="domain">
    <text evidence="9">Possesses an unusual extended V-shaped dimeric structure with each monomer consisting of three distinct domains arranged along a curved 'spinal' alpha-helix. The N-terminal catalytic domain specifically recognizes the glutamate moiety of the substrate. The second domain is the NADPH-binding domain, and the third C-terminal domain is responsible for dimerization.</text>
</comment>
<evidence type="ECO:0000259" key="15">
    <source>
        <dbReference type="Pfam" id="PF00745"/>
    </source>
</evidence>
<evidence type="ECO:0000256" key="2">
    <source>
        <dbReference type="ARBA" id="ARBA00005916"/>
    </source>
</evidence>
<evidence type="ECO:0000259" key="17">
    <source>
        <dbReference type="Pfam" id="PF05201"/>
    </source>
</evidence>
<dbReference type="Pfam" id="PF05201">
    <property type="entry name" value="GlutR_N"/>
    <property type="match status" value="1"/>
</dbReference>
<dbReference type="CDD" id="cd05213">
    <property type="entry name" value="NAD_bind_Glutamyl_tRNA_reduct"/>
    <property type="match status" value="1"/>
</dbReference>
<protein>
    <recommendedName>
        <fullName evidence="8 9">Glutamyl-tRNA reductase</fullName>
        <shortName evidence="9">GluTR</shortName>
        <ecNumber evidence="3 9">1.2.1.70</ecNumber>
    </recommendedName>
</protein>
<dbReference type="SUPFAM" id="SSF69742">
    <property type="entry name" value="Glutamyl tRNA-reductase catalytic, N-terminal domain"/>
    <property type="match status" value="1"/>
</dbReference>
<dbReference type="OrthoDB" id="110209at2"/>
<dbReference type="SUPFAM" id="SSF69075">
    <property type="entry name" value="Glutamyl tRNA-reductase dimerization domain"/>
    <property type="match status" value="1"/>
</dbReference>
<evidence type="ECO:0000256" key="4">
    <source>
        <dbReference type="ARBA" id="ARBA00022857"/>
    </source>
</evidence>
<keyword evidence="6 9" id="KW-0627">Porphyrin biosynthesis</keyword>
<comment type="subunit">
    <text evidence="9">Homodimer.</text>
</comment>
<dbReference type="NCBIfam" id="TIGR01035">
    <property type="entry name" value="hemA"/>
    <property type="match status" value="1"/>
</dbReference>
<proteinExistence type="inferred from homology"/>
<dbReference type="PIRSF" id="PIRSF000445">
    <property type="entry name" value="4pyrrol_synth_GluRdtase"/>
    <property type="match status" value="1"/>
</dbReference>
<feature type="active site" description="Nucleophile" evidence="9 10">
    <location>
        <position position="50"/>
    </location>
</feature>
<dbReference type="InterPro" id="IPR000343">
    <property type="entry name" value="4pyrrol_synth_GluRdtase"/>
</dbReference>
<feature type="binding site" evidence="9 11">
    <location>
        <begin position="114"/>
        <end position="116"/>
    </location>
    <ligand>
        <name>substrate</name>
    </ligand>
</feature>
<dbReference type="Gene3D" id="3.40.50.720">
    <property type="entry name" value="NAD(P)-binding Rossmann-like Domain"/>
    <property type="match status" value="1"/>
</dbReference>
<dbReference type="PANTHER" id="PTHR43013">
    <property type="entry name" value="GLUTAMYL-TRNA REDUCTASE"/>
    <property type="match status" value="1"/>
</dbReference>
<sequence length="453" mass="50872">MHTLVIGFDYKSAPVEIREKLVFTQAQLPHALAQLRATKSIMECIILSTCNRTEVYVVADQLHTGRHFTKTFLANWFQIDKEELAPYLRVRENDEAIKHLFRVVCGLHSMVIGETQILGQVKQAFLCAQKEKVTGTIFNQLFKQAVTLGKHVHSATDISTQAVSISYAAVELGKKIFETFAGKHVLILGAGKMAQLTATHIQASGAAHMMVMNRTEEKAMELATAYQADVYSFAQMAEALEKADVVISSTGSLDFVLTDSHVGDLLEKRAGRPLFMIDIAVPRDIEPALASYAGVHLYDIDDLQHIVDENKQERLKEVDKIEVLIADEIDAYKSWLHTLGVVPLITALREKALIIQGETMDSIERKLPHLSERDLKVLRKHTKSIVNQMLRDPLTHIKELAMTPDADRSLELVMNLFALEEQLKQANVEKEHYKSDTGKISYLPFVEGMALRM</sequence>
<dbReference type="UniPathway" id="UPA00251">
    <property type="reaction ID" value="UER00316"/>
</dbReference>
<dbReference type="GO" id="GO:0019353">
    <property type="term" value="P:protoporphyrinogen IX biosynthetic process from glutamate"/>
    <property type="evidence" value="ECO:0007669"/>
    <property type="project" value="TreeGrafter"/>
</dbReference>
<dbReference type="RefSeq" id="WP_090775761.1">
    <property type="nucleotide sequence ID" value="NZ_FMYM01000006.1"/>
</dbReference>
<comment type="function">
    <text evidence="9">Catalyzes the NADPH-dependent reduction of glutamyl-tRNA(Glu) to glutamate 1-semialdehyde (GSA).</text>
</comment>
<feature type="site" description="Important for activity" evidence="9 13">
    <location>
        <position position="99"/>
    </location>
</feature>
<feature type="binding site" evidence="9 11">
    <location>
        <begin position="49"/>
        <end position="52"/>
    </location>
    <ligand>
        <name>substrate</name>
    </ligand>
</feature>
<dbReference type="InterPro" id="IPR036453">
    <property type="entry name" value="GluRdtase_dimer_dom_sf"/>
</dbReference>
<dbReference type="Gene3D" id="3.30.460.30">
    <property type="entry name" value="Glutamyl-tRNA reductase, N-terminal domain"/>
    <property type="match status" value="1"/>
</dbReference>
<evidence type="ECO:0000256" key="9">
    <source>
        <dbReference type="HAMAP-Rule" id="MF_00087"/>
    </source>
</evidence>
<evidence type="ECO:0000256" key="13">
    <source>
        <dbReference type="PIRSR" id="PIRSR000445-4"/>
    </source>
</evidence>
<name>A0A1G6K250_9BACI</name>
<dbReference type="STRING" id="1464122.SAMN05421737_106148"/>
<dbReference type="InterPro" id="IPR036343">
    <property type="entry name" value="GluRdtase_N_sf"/>
</dbReference>
<dbReference type="EMBL" id="FMYM01000006">
    <property type="protein sequence ID" value="SDC24366.1"/>
    <property type="molecule type" value="Genomic_DNA"/>
</dbReference>
<organism evidence="18 19">
    <name type="scientific">Shouchella lonarensis</name>
    <dbReference type="NCBI Taxonomy" id="1464122"/>
    <lineage>
        <taxon>Bacteria</taxon>
        <taxon>Bacillati</taxon>
        <taxon>Bacillota</taxon>
        <taxon>Bacilli</taxon>
        <taxon>Bacillales</taxon>
        <taxon>Bacillaceae</taxon>
        <taxon>Shouchella</taxon>
    </lineage>
</organism>
<reference evidence="19" key="1">
    <citation type="submission" date="2016-09" db="EMBL/GenBank/DDBJ databases">
        <authorList>
            <person name="Varghese N."/>
            <person name="Submissions S."/>
        </authorList>
    </citation>
    <scope>NUCLEOTIDE SEQUENCE [LARGE SCALE GENOMIC DNA]</scope>
    <source>
        <strain evidence="19">25nlg</strain>
    </source>
</reference>
<dbReference type="GO" id="GO:0008883">
    <property type="term" value="F:glutamyl-tRNA reductase activity"/>
    <property type="evidence" value="ECO:0007669"/>
    <property type="project" value="UniProtKB-UniRule"/>
</dbReference>
<dbReference type="FunFam" id="3.40.50.720:FF:000031">
    <property type="entry name" value="Glutamyl-tRNA reductase"/>
    <property type="match status" value="1"/>
</dbReference>
<dbReference type="InterPro" id="IPR006151">
    <property type="entry name" value="Shikm_DH/Glu-tRNA_Rdtase"/>
</dbReference>
<keyword evidence="19" id="KW-1185">Reference proteome</keyword>
<feature type="binding site" evidence="9 12">
    <location>
        <begin position="189"/>
        <end position="194"/>
    </location>
    <ligand>
        <name>NADP(+)</name>
        <dbReference type="ChEBI" id="CHEBI:58349"/>
    </ligand>
</feature>
<feature type="binding site" evidence="9 11">
    <location>
        <position position="120"/>
    </location>
    <ligand>
        <name>substrate</name>
    </ligand>
</feature>
<evidence type="ECO:0000313" key="19">
    <source>
        <dbReference type="Proteomes" id="UP000242662"/>
    </source>
</evidence>
<dbReference type="InterPro" id="IPR018214">
    <property type="entry name" value="GluRdtase_CS"/>
</dbReference>
<feature type="binding site" evidence="9 11">
    <location>
        <position position="109"/>
    </location>
    <ligand>
        <name>substrate</name>
    </ligand>
</feature>
<evidence type="ECO:0000256" key="8">
    <source>
        <dbReference type="ARBA" id="ARBA00068659"/>
    </source>
</evidence>
<evidence type="ECO:0000256" key="11">
    <source>
        <dbReference type="PIRSR" id="PIRSR000445-2"/>
    </source>
</evidence>
<dbReference type="FunFam" id="3.30.460.30:FF:000001">
    <property type="entry name" value="Glutamyl-tRNA reductase"/>
    <property type="match status" value="1"/>
</dbReference>
<evidence type="ECO:0000256" key="14">
    <source>
        <dbReference type="RuleBase" id="RU000584"/>
    </source>
</evidence>
<feature type="domain" description="Quinate/shikimate 5-dehydrogenase/glutamyl-tRNA reductase" evidence="16">
    <location>
        <begin position="171"/>
        <end position="306"/>
    </location>
</feature>
<keyword evidence="5 9" id="KW-0560">Oxidoreductase</keyword>
<evidence type="ECO:0000256" key="1">
    <source>
        <dbReference type="ARBA" id="ARBA00005059"/>
    </source>
</evidence>
<dbReference type="Proteomes" id="UP000242662">
    <property type="component" value="Unassembled WGS sequence"/>
</dbReference>
<comment type="similarity">
    <text evidence="2 9 14">Belongs to the glutamyl-tRNA reductase family.</text>
</comment>
<comment type="miscellaneous">
    <text evidence="9">During catalysis, the active site Cys acts as a nucleophile attacking the alpha-carbonyl group of tRNA-bound glutamate with the formation of a thioester intermediate between enzyme and glutamate, and the concomitant release of tRNA(Glu). The thioester intermediate is finally reduced by direct hydride transfer from NADPH, to form the product GSA.</text>
</comment>
<keyword evidence="4 9" id="KW-0521">NADP</keyword>
<comment type="catalytic activity">
    <reaction evidence="7 9 14">
        <text>(S)-4-amino-5-oxopentanoate + tRNA(Glu) + NADP(+) = L-glutamyl-tRNA(Glu) + NADPH + H(+)</text>
        <dbReference type="Rhea" id="RHEA:12344"/>
        <dbReference type="Rhea" id="RHEA-COMP:9663"/>
        <dbReference type="Rhea" id="RHEA-COMP:9680"/>
        <dbReference type="ChEBI" id="CHEBI:15378"/>
        <dbReference type="ChEBI" id="CHEBI:57501"/>
        <dbReference type="ChEBI" id="CHEBI:57783"/>
        <dbReference type="ChEBI" id="CHEBI:58349"/>
        <dbReference type="ChEBI" id="CHEBI:78442"/>
        <dbReference type="ChEBI" id="CHEBI:78520"/>
        <dbReference type="EC" id="1.2.1.70"/>
    </reaction>
</comment>
<gene>
    <name evidence="9" type="primary">hemA</name>
    <name evidence="18" type="ORF">SAMN05421737_106148</name>
</gene>
<evidence type="ECO:0000256" key="10">
    <source>
        <dbReference type="PIRSR" id="PIRSR000445-1"/>
    </source>
</evidence>
<dbReference type="PANTHER" id="PTHR43013:SF1">
    <property type="entry name" value="GLUTAMYL-TRNA REDUCTASE"/>
    <property type="match status" value="1"/>
</dbReference>
<dbReference type="InterPro" id="IPR015895">
    <property type="entry name" value="4pyrrol_synth_GluRdtase_N"/>
</dbReference>
<feature type="domain" description="Glutamyl-tRNA reductase N-terminal" evidence="17">
    <location>
        <begin position="6"/>
        <end position="156"/>
    </location>
</feature>
<evidence type="ECO:0000256" key="5">
    <source>
        <dbReference type="ARBA" id="ARBA00023002"/>
    </source>
</evidence>